<evidence type="ECO:0000313" key="3">
    <source>
        <dbReference type="Proteomes" id="UP001597135"/>
    </source>
</evidence>
<reference evidence="3" key="1">
    <citation type="journal article" date="2019" name="Int. J. Syst. Evol. Microbiol.">
        <title>The Global Catalogue of Microorganisms (GCM) 10K type strain sequencing project: providing services to taxonomists for standard genome sequencing and annotation.</title>
        <authorList>
            <consortium name="The Broad Institute Genomics Platform"/>
            <consortium name="The Broad Institute Genome Sequencing Center for Infectious Disease"/>
            <person name="Wu L."/>
            <person name="Ma J."/>
        </authorList>
    </citation>
    <scope>NUCLEOTIDE SEQUENCE [LARGE SCALE GENOMIC DNA]</scope>
    <source>
        <strain evidence="3">CCUG 62953</strain>
    </source>
</reference>
<dbReference type="Proteomes" id="UP001597135">
    <property type="component" value="Unassembled WGS sequence"/>
</dbReference>
<proteinExistence type="predicted"/>
<accession>A0ABW3ZGY4</accession>
<dbReference type="EMBL" id="JBHTMU010000009">
    <property type="protein sequence ID" value="MFD1342203.1"/>
    <property type="molecule type" value="Genomic_DNA"/>
</dbReference>
<organism evidence="2 3">
    <name type="scientific">Litorisediminicola beolgyonensis</name>
    <dbReference type="NCBI Taxonomy" id="1173614"/>
    <lineage>
        <taxon>Bacteria</taxon>
        <taxon>Pseudomonadati</taxon>
        <taxon>Pseudomonadota</taxon>
        <taxon>Alphaproteobacteria</taxon>
        <taxon>Rhodobacterales</taxon>
        <taxon>Paracoccaceae</taxon>
        <taxon>Litorisediminicola</taxon>
    </lineage>
</organism>
<gene>
    <name evidence="2" type="ORF">ACFQ4E_07220</name>
</gene>
<evidence type="ECO:0000256" key="1">
    <source>
        <dbReference type="SAM" id="MobiDB-lite"/>
    </source>
</evidence>
<comment type="caution">
    <text evidence="2">The sequence shown here is derived from an EMBL/GenBank/DDBJ whole genome shotgun (WGS) entry which is preliminary data.</text>
</comment>
<dbReference type="NCBIfam" id="NF009270">
    <property type="entry name" value="PRK12627.1"/>
    <property type="match status" value="1"/>
</dbReference>
<keyword evidence="3" id="KW-1185">Reference proteome</keyword>
<feature type="region of interest" description="Disordered" evidence="1">
    <location>
        <begin position="51"/>
        <end position="83"/>
    </location>
</feature>
<dbReference type="RefSeq" id="WP_386802264.1">
    <property type="nucleotide sequence ID" value="NZ_JBHTMU010000009.1"/>
</dbReference>
<evidence type="ECO:0000313" key="2">
    <source>
        <dbReference type="EMBL" id="MFD1342203.1"/>
    </source>
</evidence>
<sequence>MFQNVNVFRTAMALARHAGGAQAVSAQNMANADTPGYRALRMPDFAAVADSGKGMRATRPGHMPLETNNGVARPERIRDAEDPNGNTVALEAEMIAAANARSDHDRALAIYRNALSVLRSSLGRG</sequence>
<protein>
    <submittedName>
        <fullName evidence="2">FlgB family protein</fullName>
    </submittedName>
</protein>
<name>A0ABW3ZGY4_9RHOB</name>